<proteinExistence type="inferred from homology"/>
<evidence type="ECO:0000256" key="8">
    <source>
        <dbReference type="SAM" id="MobiDB-lite"/>
    </source>
</evidence>
<sequence length="275" mass="29592">MSTAAAEKMPLSTHLREARTRAVRAAVALLIGTVVGYFTSDLVMDVLRAPITDLAASRSASLNYDSVTGAFDLQLRNAVYSGIILSSPVWLGEIFGFLTPGLTAKEKKYTFGFLGAALPLFVVGCLTGLYVFPRMVEVLTSFASSEDSTILQASYYFDFVFKIVIATGIAFVLPVFLVVLNFIGLLSARSIAKAWRVSIVGIVVFAALVTPAADVLSMFFVAAPMVLLFLAALAIAWLHARARRYRSNLGAPTADELKTGRAQTTPTERSRTCSA</sequence>
<evidence type="ECO:0000256" key="4">
    <source>
        <dbReference type="ARBA" id="ARBA00022989"/>
    </source>
</evidence>
<dbReference type="NCBIfam" id="TIGR00945">
    <property type="entry name" value="tatC"/>
    <property type="match status" value="1"/>
</dbReference>
<feature type="transmembrane region" description="Helical" evidence="7">
    <location>
        <begin position="159"/>
        <end position="183"/>
    </location>
</feature>
<dbReference type="Proteomes" id="UP000234641">
    <property type="component" value="Unassembled WGS sequence"/>
</dbReference>
<comment type="subcellular location">
    <subcellularLocation>
        <location evidence="7">Cell membrane</location>
        <topology evidence="7">Multi-pass membrane protein</topology>
    </subcellularLocation>
    <subcellularLocation>
        <location evidence="1">Membrane</location>
        <topology evidence="1">Multi-pass membrane protein</topology>
    </subcellularLocation>
</comment>
<keyword evidence="2 7" id="KW-0812">Transmembrane</keyword>
<evidence type="ECO:0000256" key="3">
    <source>
        <dbReference type="ARBA" id="ARBA00022927"/>
    </source>
</evidence>
<comment type="similarity">
    <text evidence="7">Belongs to the TatC family.</text>
</comment>
<accession>A0A2H1JWR8</accession>
<dbReference type="GO" id="GO:0009977">
    <property type="term" value="F:proton motive force dependent protein transmembrane transporter activity"/>
    <property type="evidence" value="ECO:0007669"/>
    <property type="project" value="TreeGrafter"/>
</dbReference>
<feature type="transmembrane region" description="Helical" evidence="7">
    <location>
        <begin position="219"/>
        <end position="238"/>
    </location>
</feature>
<keyword evidence="7" id="KW-0813">Transport</keyword>
<feature type="transmembrane region" description="Helical" evidence="7">
    <location>
        <begin position="78"/>
        <end position="99"/>
    </location>
</feature>
<comment type="function">
    <text evidence="7">Part of the twin-arginine translocation (Tat) system that transports large folded proteins containing a characteristic twin-arginine motif in their signal peptide across membranes. Together with TatB, TatC is part of a receptor directly interacting with Tat signal peptides.</text>
</comment>
<protein>
    <recommendedName>
        <fullName evidence="7">Sec-independent protein translocase protein TatC</fullName>
    </recommendedName>
</protein>
<feature type="region of interest" description="Disordered" evidence="8">
    <location>
        <begin position="256"/>
        <end position="275"/>
    </location>
</feature>
<keyword evidence="5 7" id="KW-0811">Translocation</keyword>
<dbReference type="HAMAP" id="MF_00902">
    <property type="entry name" value="TatC"/>
    <property type="match status" value="1"/>
</dbReference>
<evidence type="ECO:0000313" key="9">
    <source>
        <dbReference type="EMBL" id="SMX91985.1"/>
    </source>
</evidence>
<dbReference type="AlphaFoldDB" id="A0A2H1JWR8"/>
<evidence type="ECO:0000256" key="5">
    <source>
        <dbReference type="ARBA" id="ARBA00023010"/>
    </source>
</evidence>
<dbReference type="PANTHER" id="PTHR30371:SF0">
    <property type="entry name" value="SEC-INDEPENDENT PROTEIN TRANSLOCASE PROTEIN TATC, CHLOROPLASTIC-RELATED"/>
    <property type="match status" value="1"/>
</dbReference>
<organism evidence="9 10">
    <name type="scientific">Brevibacterium linens ATCC 9172</name>
    <dbReference type="NCBI Taxonomy" id="1255617"/>
    <lineage>
        <taxon>Bacteria</taxon>
        <taxon>Bacillati</taxon>
        <taxon>Actinomycetota</taxon>
        <taxon>Actinomycetes</taxon>
        <taxon>Micrococcales</taxon>
        <taxon>Brevibacteriaceae</taxon>
        <taxon>Brevibacterium</taxon>
    </lineage>
</organism>
<name>A0A2H1JWR8_BRELN</name>
<keyword evidence="7" id="KW-1003">Cell membrane</keyword>
<keyword evidence="4 7" id="KW-1133">Transmembrane helix</keyword>
<dbReference type="RefSeq" id="WP_240812149.1">
    <property type="nucleotide sequence ID" value="NZ_FXYY01000018.1"/>
</dbReference>
<feature type="transmembrane region" description="Helical" evidence="7">
    <location>
        <begin position="111"/>
        <end position="132"/>
    </location>
</feature>
<evidence type="ECO:0000256" key="1">
    <source>
        <dbReference type="ARBA" id="ARBA00004141"/>
    </source>
</evidence>
<gene>
    <name evidence="7" type="primary">tatC</name>
    <name evidence="9" type="ORF">BLIN9172_02586</name>
</gene>
<keyword evidence="3 7" id="KW-0653">Protein transport</keyword>
<dbReference type="InterPro" id="IPR002033">
    <property type="entry name" value="TatC"/>
</dbReference>
<dbReference type="PRINTS" id="PR01840">
    <property type="entry name" value="TATCFAMILY"/>
</dbReference>
<feature type="transmembrane region" description="Helical" evidence="7">
    <location>
        <begin position="21"/>
        <end position="40"/>
    </location>
</feature>
<comment type="subunit">
    <text evidence="7">The Tat system comprises two distinct complexes: a TatABC complex, containing multiple copies of TatA, TatB and TatC subunits, and a separate TatA complex, containing only TatA subunits. Substrates initially bind to the TatABC complex, which probably triggers association of the separate TatA complex to form the active translocon.</text>
</comment>
<dbReference type="GO" id="GO:0043953">
    <property type="term" value="P:protein transport by the Tat complex"/>
    <property type="evidence" value="ECO:0007669"/>
    <property type="project" value="UniProtKB-UniRule"/>
</dbReference>
<evidence type="ECO:0000313" key="10">
    <source>
        <dbReference type="Proteomes" id="UP000234641"/>
    </source>
</evidence>
<evidence type="ECO:0000256" key="6">
    <source>
        <dbReference type="ARBA" id="ARBA00023136"/>
    </source>
</evidence>
<dbReference type="GO" id="GO:0033281">
    <property type="term" value="C:TAT protein transport complex"/>
    <property type="evidence" value="ECO:0007669"/>
    <property type="project" value="UniProtKB-UniRule"/>
</dbReference>
<dbReference type="PANTHER" id="PTHR30371">
    <property type="entry name" value="SEC-INDEPENDENT PROTEIN TRANSLOCASE PROTEIN TATC"/>
    <property type="match status" value="1"/>
</dbReference>
<reference evidence="9 10" key="1">
    <citation type="submission" date="2017-03" db="EMBL/GenBank/DDBJ databases">
        <authorList>
            <person name="Afonso C.L."/>
            <person name="Miller P.J."/>
            <person name="Scott M.A."/>
            <person name="Spackman E."/>
            <person name="Goraichik I."/>
            <person name="Dimitrov K.M."/>
            <person name="Suarez D.L."/>
            <person name="Swayne D.E."/>
        </authorList>
    </citation>
    <scope>NUCLEOTIDE SEQUENCE [LARGE SCALE GENOMIC DNA]</scope>
    <source>
        <strain evidence="9 10">ATCC 9172</strain>
    </source>
</reference>
<dbReference type="EMBL" id="FXYY01000018">
    <property type="protein sequence ID" value="SMX91985.1"/>
    <property type="molecule type" value="Genomic_DNA"/>
</dbReference>
<dbReference type="Pfam" id="PF00902">
    <property type="entry name" value="TatC"/>
    <property type="match status" value="1"/>
</dbReference>
<feature type="transmembrane region" description="Helical" evidence="7">
    <location>
        <begin position="195"/>
        <end position="213"/>
    </location>
</feature>
<keyword evidence="6 7" id="KW-0472">Membrane</keyword>
<dbReference type="GO" id="GO:0065002">
    <property type="term" value="P:intracellular protein transmembrane transport"/>
    <property type="evidence" value="ECO:0007669"/>
    <property type="project" value="TreeGrafter"/>
</dbReference>
<evidence type="ECO:0000256" key="2">
    <source>
        <dbReference type="ARBA" id="ARBA00022692"/>
    </source>
</evidence>
<evidence type="ECO:0000256" key="7">
    <source>
        <dbReference type="HAMAP-Rule" id="MF_00902"/>
    </source>
</evidence>